<keyword evidence="5" id="KW-1185">Reference proteome</keyword>
<dbReference type="Proteomes" id="UP000317648">
    <property type="component" value="Chromosome"/>
</dbReference>
<accession>A0A518DWF4</accession>
<dbReference type="GO" id="GO:0043709">
    <property type="term" value="P:cell adhesion involved in single-species biofilm formation"/>
    <property type="evidence" value="ECO:0007669"/>
    <property type="project" value="TreeGrafter"/>
</dbReference>
<dbReference type="GO" id="GO:0005886">
    <property type="term" value="C:plasma membrane"/>
    <property type="evidence" value="ECO:0007669"/>
    <property type="project" value="TreeGrafter"/>
</dbReference>
<dbReference type="PANTHER" id="PTHR45138:SF9">
    <property type="entry name" value="DIGUANYLATE CYCLASE DGCM-RELATED"/>
    <property type="match status" value="1"/>
</dbReference>
<proteinExistence type="predicted"/>
<evidence type="ECO:0000313" key="5">
    <source>
        <dbReference type="Proteomes" id="UP000317648"/>
    </source>
</evidence>
<organism evidence="4 5">
    <name type="scientific">Lignipirellula cremea</name>
    <dbReference type="NCBI Taxonomy" id="2528010"/>
    <lineage>
        <taxon>Bacteria</taxon>
        <taxon>Pseudomonadati</taxon>
        <taxon>Planctomycetota</taxon>
        <taxon>Planctomycetia</taxon>
        <taxon>Pirellulales</taxon>
        <taxon>Pirellulaceae</taxon>
        <taxon>Lignipirellula</taxon>
    </lineage>
</organism>
<dbReference type="EMBL" id="CP036433">
    <property type="protein sequence ID" value="QDU96167.1"/>
    <property type="molecule type" value="Genomic_DNA"/>
</dbReference>
<dbReference type="GO" id="GO:1902201">
    <property type="term" value="P:negative regulation of bacterial-type flagellum-dependent cell motility"/>
    <property type="evidence" value="ECO:0007669"/>
    <property type="project" value="TreeGrafter"/>
</dbReference>
<protein>
    <recommendedName>
        <fullName evidence="1">diguanylate cyclase</fullName>
        <ecNumber evidence="1">2.7.7.65</ecNumber>
    </recommendedName>
</protein>
<sequence length="427" mass="47617">MVLVIFFIASLNIALGCALAFYLDRRLRAPLLVIENRPPKARASAAAAAHAAATPPPVVEEVEEEQPPEDCFTLEQLPAEWLRLLEKQAIEPQSFLEASAQVLKLEVSDYRESLIGAEERLRHCREDSEAAQLFDELSVANTHWMQRQREAEEQLASQRKMSGPYNKMAESISTILAGQEQCILALSETDVDRLDRLHALLDSVHSLRDAMNQTLDVVMRCEDRLESLDKRYLFDRLTTLKSRTGLEMLLHKWRKTDGSGMRLLSVVLCDIDKFGPNNQRFGVRDADRLLAAFGAMLDELRRTLRGFERPVRYSGQSFLLFLPDTGPRNAMSAAERIRQSIEAMTFDLGRVDVELSVSCGITEVLKRDTPDSVFARLDAAVAAAKTLGGNRTTIDEGSGPTAVDPPQFRVHGKVIEVPVESTQGISA</sequence>
<dbReference type="InterPro" id="IPR029787">
    <property type="entry name" value="Nucleotide_cyclase"/>
</dbReference>
<dbReference type="GO" id="GO:0052621">
    <property type="term" value="F:diguanylate cyclase activity"/>
    <property type="evidence" value="ECO:0007669"/>
    <property type="project" value="UniProtKB-EC"/>
</dbReference>
<evidence type="ECO:0000256" key="2">
    <source>
        <dbReference type="ARBA" id="ARBA00034247"/>
    </source>
</evidence>
<dbReference type="KEGG" id="lcre:Pla8534_39860"/>
<name>A0A518DWF4_9BACT</name>
<reference evidence="4 5" key="1">
    <citation type="submission" date="2019-02" db="EMBL/GenBank/DDBJ databases">
        <title>Deep-cultivation of Planctomycetes and their phenomic and genomic characterization uncovers novel biology.</title>
        <authorList>
            <person name="Wiegand S."/>
            <person name="Jogler M."/>
            <person name="Boedeker C."/>
            <person name="Pinto D."/>
            <person name="Vollmers J."/>
            <person name="Rivas-Marin E."/>
            <person name="Kohn T."/>
            <person name="Peeters S.H."/>
            <person name="Heuer A."/>
            <person name="Rast P."/>
            <person name="Oberbeckmann S."/>
            <person name="Bunk B."/>
            <person name="Jeske O."/>
            <person name="Meyerdierks A."/>
            <person name="Storesund J.E."/>
            <person name="Kallscheuer N."/>
            <person name="Luecker S."/>
            <person name="Lage O.M."/>
            <person name="Pohl T."/>
            <person name="Merkel B.J."/>
            <person name="Hornburger P."/>
            <person name="Mueller R.-W."/>
            <person name="Bruemmer F."/>
            <person name="Labrenz M."/>
            <person name="Spormann A.M."/>
            <person name="Op den Camp H."/>
            <person name="Overmann J."/>
            <person name="Amann R."/>
            <person name="Jetten M.S.M."/>
            <person name="Mascher T."/>
            <person name="Medema M.H."/>
            <person name="Devos D.P."/>
            <person name="Kaster A.-K."/>
            <person name="Ovreas L."/>
            <person name="Rohde M."/>
            <person name="Galperin M.Y."/>
            <person name="Jogler C."/>
        </authorList>
    </citation>
    <scope>NUCLEOTIDE SEQUENCE [LARGE SCALE GENOMIC DNA]</scope>
    <source>
        <strain evidence="4 5">Pla85_3_4</strain>
    </source>
</reference>
<dbReference type="InterPro" id="IPR043128">
    <property type="entry name" value="Rev_trsase/Diguanyl_cyclase"/>
</dbReference>
<dbReference type="Gene3D" id="3.30.70.270">
    <property type="match status" value="1"/>
</dbReference>
<dbReference type="AlphaFoldDB" id="A0A518DWF4"/>
<dbReference type="Pfam" id="PF00990">
    <property type="entry name" value="GGDEF"/>
    <property type="match status" value="1"/>
</dbReference>
<comment type="catalytic activity">
    <reaction evidence="2">
        <text>2 GTP = 3',3'-c-di-GMP + 2 diphosphate</text>
        <dbReference type="Rhea" id="RHEA:24898"/>
        <dbReference type="ChEBI" id="CHEBI:33019"/>
        <dbReference type="ChEBI" id="CHEBI:37565"/>
        <dbReference type="ChEBI" id="CHEBI:58805"/>
        <dbReference type="EC" id="2.7.7.65"/>
    </reaction>
</comment>
<dbReference type="SMART" id="SM00267">
    <property type="entry name" value="GGDEF"/>
    <property type="match status" value="1"/>
</dbReference>
<evidence type="ECO:0000259" key="3">
    <source>
        <dbReference type="PROSITE" id="PS50887"/>
    </source>
</evidence>
<evidence type="ECO:0000256" key="1">
    <source>
        <dbReference type="ARBA" id="ARBA00012528"/>
    </source>
</evidence>
<feature type="domain" description="GGDEF" evidence="3">
    <location>
        <begin position="262"/>
        <end position="397"/>
    </location>
</feature>
<dbReference type="PROSITE" id="PS50887">
    <property type="entry name" value="GGDEF"/>
    <property type="match status" value="1"/>
</dbReference>
<dbReference type="InterPro" id="IPR050469">
    <property type="entry name" value="Diguanylate_Cyclase"/>
</dbReference>
<evidence type="ECO:0000313" key="4">
    <source>
        <dbReference type="EMBL" id="QDU96167.1"/>
    </source>
</evidence>
<dbReference type="CDD" id="cd01949">
    <property type="entry name" value="GGDEF"/>
    <property type="match status" value="1"/>
</dbReference>
<dbReference type="RefSeq" id="WP_197442397.1">
    <property type="nucleotide sequence ID" value="NZ_CP036433.1"/>
</dbReference>
<dbReference type="PANTHER" id="PTHR45138">
    <property type="entry name" value="REGULATORY COMPONENTS OF SENSORY TRANSDUCTION SYSTEM"/>
    <property type="match status" value="1"/>
</dbReference>
<dbReference type="SUPFAM" id="SSF55073">
    <property type="entry name" value="Nucleotide cyclase"/>
    <property type="match status" value="1"/>
</dbReference>
<dbReference type="NCBIfam" id="TIGR00254">
    <property type="entry name" value="GGDEF"/>
    <property type="match status" value="1"/>
</dbReference>
<dbReference type="EC" id="2.7.7.65" evidence="1"/>
<dbReference type="InterPro" id="IPR000160">
    <property type="entry name" value="GGDEF_dom"/>
</dbReference>
<gene>
    <name evidence="4" type="primary">pleD_3</name>
    <name evidence="4" type="ORF">Pla8534_39860</name>
</gene>